<dbReference type="Gene3D" id="1.10.150.50">
    <property type="entry name" value="Transcription Factor, Ets-1"/>
    <property type="match status" value="1"/>
</dbReference>
<accession>A0ABN7W717</accession>
<feature type="non-terminal residue" evidence="1">
    <location>
        <position position="1"/>
    </location>
</feature>
<reference evidence="1 2" key="1">
    <citation type="submission" date="2021-06" db="EMBL/GenBank/DDBJ databases">
        <authorList>
            <person name="Kallberg Y."/>
            <person name="Tangrot J."/>
            <person name="Rosling A."/>
        </authorList>
    </citation>
    <scope>NUCLEOTIDE SEQUENCE [LARGE SCALE GENOMIC DNA]</scope>
    <source>
        <strain evidence="1 2">120-4 pot B 10/14</strain>
    </source>
</reference>
<name>A0ABN7W717_GIGMA</name>
<dbReference type="Proteomes" id="UP000789901">
    <property type="component" value="Unassembled WGS sequence"/>
</dbReference>
<sequence>DTNKLIKFLESQDLKLKVYYLNIIRNQELTGDNFLDYTEQKFQDCRLKLDLELQQFIKEVKYKLRNIKTILANSNEAMRCEYILSILYALLYIVKRITKKELSIAFQLEVVGKVNTNYVNYAIKVLKKLICITEGKLYQVTMGFSQNLVQCESASKQEKM</sequence>
<evidence type="ECO:0000313" key="1">
    <source>
        <dbReference type="EMBL" id="CAG8817695.1"/>
    </source>
</evidence>
<comment type="caution">
    <text evidence="1">The sequence shown here is derived from an EMBL/GenBank/DDBJ whole genome shotgun (WGS) entry which is preliminary data.</text>
</comment>
<gene>
    <name evidence="1" type="ORF">GMARGA_LOCUS26869</name>
</gene>
<protein>
    <submittedName>
        <fullName evidence="1">4486_t:CDS:1</fullName>
    </submittedName>
</protein>
<evidence type="ECO:0000313" key="2">
    <source>
        <dbReference type="Proteomes" id="UP000789901"/>
    </source>
</evidence>
<organism evidence="1 2">
    <name type="scientific">Gigaspora margarita</name>
    <dbReference type="NCBI Taxonomy" id="4874"/>
    <lineage>
        <taxon>Eukaryota</taxon>
        <taxon>Fungi</taxon>
        <taxon>Fungi incertae sedis</taxon>
        <taxon>Mucoromycota</taxon>
        <taxon>Glomeromycotina</taxon>
        <taxon>Glomeromycetes</taxon>
        <taxon>Diversisporales</taxon>
        <taxon>Gigasporaceae</taxon>
        <taxon>Gigaspora</taxon>
    </lineage>
</organism>
<keyword evidence="2" id="KW-1185">Reference proteome</keyword>
<dbReference type="InterPro" id="IPR013761">
    <property type="entry name" value="SAM/pointed_sf"/>
</dbReference>
<dbReference type="EMBL" id="CAJVQB010031982">
    <property type="protein sequence ID" value="CAG8817695.1"/>
    <property type="molecule type" value="Genomic_DNA"/>
</dbReference>
<proteinExistence type="predicted"/>